<dbReference type="InterPro" id="IPR015378">
    <property type="entry name" value="Transposase-like_Mu_C"/>
</dbReference>
<dbReference type="Pfam" id="PF09299">
    <property type="entry name" value="Mu-transpos_C"/>
    <property type="match status" value="1"/>
</dbReference>
<organism evidence="3 4">
    <name type="scientific">Hydrogenophaga luteola</name>
    <dbReference type="NCBI Taxonomy" id="1591122"/>
    <lineage>
        <taxon>Bacteria</taxon>
        <taxon>Pseudomonadati</taxon>
        <taxon>Pseudomonadota</taxon>
        <taxon>Betaproteobacteria</taxon>
        <taxon>Burkholderiales</taxon>
        <taxon>Comamonadaceae</taxon>
        <taxon>Hydrogenophaga</taxon>
    </lineage>
</organism>
<evidence type="ECO:0000313" key="3">
    <source>
        <dbReference type="EMBL" id="MFC3682142.1"/>
    </source>
</evidence>
<name>A0ABV7VY85_9BURK</name>
<dbReference type="Proteomes" id="UP001595729">
    <property type="component" value="Unassembled WGS sequence"/>
</dbReference>
<dbReference type="InterPro" id="IPR001584">
    <property type="entry name" value="Integrase_cat-core"/>
</dbReference>
<feature type="compositionally biased region" description="Basic residues" evidence="1">
    <location>
        <begin position="596"/>
        <end position="605"/>
    </location>
</feature>
<evidence type="ECO:0000256" key="1">
    <source>
        <dbReference type="SAM" id="MobiDB-lite"/>
    </source>
</evidence>
<proteinExistence type="predicted"/>
<feature type="domain" description="Integrase catalytic" evidence="2">
    <location>
        <begin position="263"/>
        <end position="460"/>
    </location>
</feature>
<feature type="compositionally biased region" description="Polar residues" evidence="1">
    <location>
        <begin position="609"/>
        <end position="622"/>
    </location>
</feature>
<gene>
    <name evidence="3" type="ORF">ACFOPI_00970</name>
</gene>
<dbReference type="RefSeq" id="WP_382169850.1">
    <property type="nucleotide sequence ID" value="NZ_JBHRXX010000001.1"/>
</dbReference>
<dbReference type="InterPro" id="IPR036397">
    <property type="entry name" value="RNaseH_sf"/>
</dbReference>
<reference evidence="4" key="1">
    <citation type="journal article" date="2019" name="Int. J. Syst. Evol. Microbiol.">
        <title>The Global Catalogue of Microorganisms (GCM) 10K type strain sequencing project: providing services to taxonomists for standard genome sequencing and annotation.</title>
        <authorList>
            <consortium name="The Broad Institute Genomics Platform"/>
            <consortium name="The Broad Institute Genome Sequencing Center for Infectious Disease"/>
            <person name="Wu L."/>
            <person name="Ma J."/>
        </authorList>
    </citation>
    <scope>NUCLEOTIDE SEQUENCE [LARGE SCALE GENOMIC DNA]</scope>
    <source>
        <strain evidence="4">KCTC 42501</strain>
    </source>
</reference>
<dbReference type="SUPFAM" id="SSF53098">
    <property type="entry name" value="Ribonuclease H-like"/>
    <property type="match status" value="1"/>
</dbReference>
<evidence type="ECO:0000259" key="2">
    <source>
        <dbReference type="PROSITE" id="PS50994"/>
    </source>
</evidence>
<dbReference type="Gene3D" id="3.30.420.10">
    <property type="entry name" value="Ribonuclease H-like superfamily/Ribonuclease H"/>
    <property type="match status" value="1"/>
</dbReference>
<dbReference type="PROSITE" id="PS50994">
    <property type="entry name" value="INTEGRASE"/>
    <property type="match status" value="1"/>
</dbReference>
<comment type="caution">
    <text evidence="3">The sequence shown here is derived from an EMBL/GenBank/DDBJ whole genome shotgun (WGS) entry which is preliminary data.</text>
</comment>
<sequence>MAGFGLRKNMVFEWQGGTFRIDRLQPNGEVLLENIPDGSLSLVQRQQLLDDFAQGLISASTTEERSPKSIPTYSRPLDQLPAEVQKEAKRRRSYLEAICAEGKPVFTPDHLVPIIEQVAERISDAKPPSVITIYRWHKRFMAAKDSRALVPRFDLRGSKRPRQGTRVHELLSEATAEAYNTSPLATVKNIYTRLLAKIEIENRQSLSATPCVPPSERTAYRMLARADLYEMTVLKEGKASADRRFRVGKAGVKTTRILERIEIDHTPMDLFLVDERTWLPLGRPTLTLAIETFCRMPWGYYLSFGSPSAAAVVGALRHGILPKAPTEVVIKDLAVEHRWPTYGLPETVVTDNGLEFHGVDLEGLAVDLGFRIEFCPKRQPRFKGTIERYLKTINYHFAHQLPGTSFARFHQRGDYDPQKCALMTLAEFKHLFEKWVLDVYAQTIHKGIGTTPWQRWHEGLAAHEPQLPADLSVLQQRIGQSAARKLRRDGFELNGIRYNGDVLAPILRRFGEGVEIRVVFDPEDLGSVHVWGPEDSEPKAVQALELGYARGMTKQQNSLIHQLLREEGAKVEDRVALQRARNDMTKAVEELMVSRKQKARQRSAHLRGLSSSKPNGTPTQADQVAEVPVRHPVLIVKPTAKTPSVPPELPRILPAFQMSPVKRGRDGNS</sequence>
<feature type="region of interest" description="Disordered" evidence="1">
    <location>
        <begin position="596"/>
        <end position="624"/>
    </location>
</feature>
<dbReference type="EMBL" id="JBHRXX010000001">
    <property type="protein sequence ID" value="MFC3682142.1"/>
    <property type="molecule type" value="Genomic_DNA"/>
</dbReference>
<feature type="region of interest" description="Disordered" evidence="1">
    <location>
        <begin position="639"/>
        <end position="669"/>
    </location>
</feature>
<protein>
    <submittedName>
        <fullName evidence="3">Mu transposase C-terminal domain-containing protein</fullName>
    </submittedName>
</protein>
<evidence type="ECO:0000313" key="4">
    <source>
        <dbReference type="Proteomes" id="UP001595729"/>
    </source>
</evidence>
<dbReference type="InterPro" id="IPR012337">
    <property type="entry name" value="RNaseH-like_sf"/>
</dbReference>
<keyword evidence="4" id="KW-1185">Reference proteome</keyword>
<accession>A0ABV7VY85</accession>